<accession>A0A6H1ZK83</accession>
<reference evidence="1" key="1">
    <citation type="submission" date="2020-03" db="EMBL/GenBank/DDBJ databases">
        <title>The deep terrestrial virosphere.</title>
        <authorList>
            <person name="Holmfeldt K."/>
            <person name="Nilsson E."/>
            <person name="Simone D."/>
            <person name="Lopez-Fernandez M."/>
            <person name="Wu X."/>
            <person name="de Brujin I."/>
            <person name="Lundin D."/>
            <person name="Andersson A."/>
            <person name="Bertilsson S."/>
            <person name="Dopson M."/>
        </authorList>
    </citation>
    <scope>NUCLEOTIDE SEQUENCE</scope>
    <source>
        <strain evidence="1">TM448A00917</strain>
        <strain evidence="2">TM448B00673</strain>
    </source>
</reference>
<evidence type="ECO:0008006" key="3">
    <source>
        <dbReference type="Google" id="ProtNLM"/>
    </source>
</evidence>
<evidence type="ECO:0000313" key="1">
    <source>
        <dbReference type="EMBL" id="QJA48333.1"/>
    </source>
</evidence>
<proteinExistence type="predicted"/>
<protein>
    <recommendedName>
        <fullName evidence="3">Tail protein</fullName>
    </recommendedName>
</protein>
<dbReference type="EMBL" id="MT144080">
    <property type="protein sequence ID" value="QJA48333.1"/>
    <property type="molecule type" value="Genomic_DNA"/>
</dbReference>
<sequence>MADRSNWEQSYYMMLTTGITDSPAFDANTNIGTYGKNIPRVLLSNQPTFEQNREIISSPKAIGRSFVSKEGTISIERLKGKQAPSTTFEMDLDAGGVFIPLMTMFQDSGAFGNDSVEKLFDCYTGSTVGYFANLLRILETGKSQLIKGAIANSITISGNEGEQIKVSVEWMGSDMDYDASTGATATVSTVLNSAVLFSDLSFDWGDTGASSDLLDISGFDITITNNAISKYYMSDTVSKYLLGQLSISGTLKFPWGETIVGNNLFFTYLNAQTDFLFSIYNDKNVNSAGDFKILINAEVDNVVTGSDDETINEVSFTSIYDGTNYPITISIYDGVSRPSP</sequence>
<dbReference type="InterPro" id="IPR044000">
    <property type="entry name" value="Phage_tube_2"/>
</dbReference>
<evidence type="ECO:0000313" key="2">
    <source>
        <dbReference type="EMBL" id="QJH96250.1"/>
    </source>
</evidence>
<organism evidence="1">
    <name type="scientific">viral metagenome</name>
    <dbReference type="NCBI Taxonomy" id="1070528"/>
    <lineage>
        <taxon>unclassified sequences</taxon>
        <taxon>metagenomes</taxon>
        <taxon>organismal metagenomes</taxon>
    </lineage>
</organism>
<dbReference type="Pfam" id="PF18906">
    <property type="entry name" value="Phage_tube_2"/>
    <property type="match status" value="1"/>
</dbReference>
<dbReference type="EMBL" id="MT144644">
    <property type="protein sequence ID" value="QJH96250.1"/>
    <property type="molecule type" value="Genomic_DNA"/>
</dbReference>
<dbReference type="AlphaFoldDB" id="A0A6H1ZK83"/>
<name>A0A6H1ZK83_9ZZZZ</name>
<gene>
    <name evidence="1" type="ORF">TM448A00917_0003</name>
    <name evidence="2" type="ORF">TM448B00673_0021</name>
</gene>